<feature type="domain" description="HTH tetR-type" evidence="6">
    <location>
        <begin position="8"/>
        <end position="68"/>
    </location>
</feature>
<evidence type="ECO:0000256" key="1">
    <source>
        <dbReference type="ARBA" id="ARBA00022491"/>
    </source>
</evidence>
<keyword evidence="3 5" id="KW-0238">DNA-binding</keyword>
<dbReference type="OrthoDB" id="8654052at2"/>
<dbReference type="PROSITE" id="PS50977">
    <property type="entry name" value="HTH_TETR_2"/>
    <property type="match status" value="1"/>
</dbReference>
<dbReference type="PANTHER" id="PTHR30055">
    <property type="entry name" value="HTH-TYPE TRANSCRIPTIONAL REGULATOR RUTR"/>
    <property type="match status" value="1"/>
</dbReference>
<dbReference type="Gene3D" id="1.10.357.10">
    <property type="entry name" value="Tetracycline Repressor, domain 2"/>
    <property type="match status" value="1"/>
</dbReference>
<dbReference type="RefSeq" id="WP_078698307.1">
    <property type="nucleotide sequence ID" value="NZ_LT796768.1"/>
</dbReference>
<accession>A0A1T4YM73</accession>
<evidence type="ECO:0000313" key="7">
    <source>
        <dbReference type="EMBL" id="SKB02856.1"/>
    </source>
</evidence>
<evidence type="ECO:0000256" key="5">
    <source>
        <dbReference type="PROSITE-ProRule" id="PRU00335"/>
    </source>
</evidence>
<keyword evidence="2" id="KW-0805">Transcription regulation</keyword>
<proteinExistence type="predicted"/>
<dbReference type="Pfam" id="PF00440">
    <property type="entry name" value="TetR_N"/>
    <property type="match status" value="1"/>
</dbReference>
<dbReference type="GO" id="GO:0000976">
    <property type="term" value="F:transcription cis-regulatory region binding"/>
    <property type="evidence" value="ECO:0007669"/>
    <property type="project" value="TreeGrafter"/>
</dbReference>
<keyword evidence="1" id="KW-0678">Repressor</keyword>
<dbReference type="Gene3D" id="1.10.10.60">
    <property type="entry name" value="Homeodomain-like"/>
    <property type="match status" value="1"/>
</dbReference>
<dbReference type="AlphaFoldDB" id="A0A1T4YM73"/>
<dbReference type="SUPFAM" id="SSF46689">
    <property type="entry name" value="Homeodomain-like"/>
    <property type="match status" value="1"/>
</dbReference>
<dbReference type="InterPro" id="IPR009057">
    <property type="entry name" value="Homeodomain-like_sf"/>
</dbReference>
<reference evidence="8" key="1">
    <citation type="submission" date="2017-02" db="EMBL/GenBank/DDBJ databases">
        <authorList>
            <person name="Varghese N."/>
            <person name="Submissions S."/>
        </authorList>
    </citation>
    <scope>NUCLEOTIDE SEQUENCE [LARGE SCALE GENOMIC DNA]</scope>
    <source>
        <strain evidence="8">9H-4</strain>
    </source>
</reference>
<dbReference type="SUPFAM" id="SSF48498">
    <property type="entry name" value="Tetracyclin repressor-like, C-terminal domain"/>
    <property type="match status" value="1"/>
</dbReference>
<dbReference type="Proteomes" id="UP000191040">
    <property type="component" value="Chromosome I"/>
</dbReference>
<evidence type="ECO:0000256" key="3">
    <source>
        <dbReference type="ARBA" id="ARBA00023125"/>
    </source>
</evidence>
<dbReference type="STRING" id="1736691.SAMN06295964_0074"/>
<dbReference type="PRINTS" id="PR00455">
    <property type="entry name" value="HTHTETR"/>
</dbReference>
<dbReference type="InterPro" id="IPR001647">
    <property type="entry name" value="HTH_TetR"/>
</dbReference>
<dbReference type="PANTHER" id="PTHR30055:SF175">
    <property type="entry name" value="HTH-TYPE TRANSCRIPTIONAL REPRESSOR KSTR2"/>
    <property type="match status" value="1"/>
</dbReference>
<dbReference type="InterPro" id="IPR036271">
    <property type="entry name" value="Tet_transcr_reg_TetR-rel_C_sf"/>
</dbReference>
<evidence type="ECO:0000256" key="2">
    <source>
        <dbReference type="ARBA" id="ARBA00023015"/>
    </source>
</evidence>
<organism evidence="7 8">
    <name type="scientific">Aeromicrobium choanae</name>
    <dbReference type="NCBI Taxonomy" id="1736691"/>
    <lineage>
        <taxon>Bacteria</taxon>
        <taxon>Bacillati</taxon>
        <taxon>Actinomycetota</taxon>
        <taxon>Actinomycetes</taxon>
        <taxon>Propionibacteriales</taxon>
        <taxon>Nocardioidaceae</taxon>
        <taxon>Aeromicrobium</taxon>
    </lineage>
</organism>
<sequence length="217" mass="24580">MAIVERRAQRTREILDATRALFDERRMRDAQIEDIARAVGINRAIIYRHFTTKEELFAMTLVDYLNQLETRLAKSDDPQLSPIERIDTITVEFLSYGSEYPAFVDCAQSLLRHRGSELLEQISLDRLTELGAAINRCFDHITSAILAGNASGDFDVKDPELVANIMYTQGLGILNLVTFQRSIRELNSGLPTMEHLPTTEVLDLAKRSVRAIVEVQD</sequence>
<evidence type="ECO:0000313" key="8">
    <source>
        <dbReference type="Proteomes" id="UP000191040"/>
    </source>
</evidence>
<evidence type="ECO:0000259" key="6">
    <source>
        <dbReference type="PROSITE" id="PS50977"/>
    </source>
</evidence>
<name>A0A1T4YM73_9ACTN</name>
<dbReference type="InterPro" id="IPR050109">
    <property type="entry name" value="HTH-type_TetR-like_transc_reg"/>
</dbReference>
<evidence type="ECO:0000256" key="4">
    <source>
        <dbReference type="ARBA" id="ARBA00023163"/>
    </source>
</evidence>
<dbReference type="EMBL" id="LT796768">
    <property type="protein sequence ID" value="SKB02856.1"/>
    <property type="molecule type" value="Genomic_DNA"/>
</dbReference>
<dbReference type="GO" id="GO:0003700">
    <property type="term" value="F:DNA-binding transcription factor activity"/>
    <property type="evidence" value="ECO:0007669"/>
    <property type="project" value="TreeGrafter"/>
</dbReference>
<feature type="DNA-binding region" description="H-T-H motif" evidence="5">
    <location>
        <begin position="31"/>
        <end position="50"/>
    </location>
</feature>
<keyword evidence="4" id="KW-0804">Transcription</keyword>
<gene>
    <name evidence="7" type="ORF">SAMN06295964_0074</name>
</gene>
<keyword evidence="8" id="KW-1185">Reference proteome</keyword>
<protein>
    <submittedName>
        <fullName evidence="7">Transcriptional regulator, TetR family</fullName>
    </submittedName>
</protein>